<feature type="transmembrane region" description="Helical" evidence="1">
    <location>
        <begin position="348"/>
        <end position="366"/>
    </location>
</feature>
<feature type="transmembrane region" description="Helical" evidence="1">
    <location>
        <begin position="6"/>
        <end position="25"/>
    </location>
</feature>
<dbReference type="RefSeq" id="WP_114745990.1">
    <property type="nucleotide sequence ID" value="NZ_QQAY01000007.1"/>
</dbReference>
<feature type="transmembrane region" description="Helical" evidence="1">
    <location>
        <begin position="32"/>
        <end position="53"/>
    </location>
</feature>
<keyword evidence="1" id="KW-0812">Transmembrane</keyword>
<sequence length="431" mass="50339">MVDILNFLTFTWLTIWFVFSIVKLVKRTFYSILFAIIVLYVFFAIPIALDLFIGKPFYRYYPGFELSKNDDLVSIIYCFYISFIPIIWWLTGKPKKYSRDLIKKVDYQLFKPFRPLFVILLISPLIALIFAPNPLFYTHYGAILVGEFISEEIRSYHSIISLITFISVVSGCALLLLRDKLKLSNVLIILPWLIFSVWLNGKRAIVAVVVLMLGYALWHNGLLKSWRLLVSIMIAVIFIVGYSSLYQQNLRYDNGPSLSFKQKYENIRVDYGRDDVTKMTIYSEIHPDRMEILEYRGQSILYNLLMYIPRKWWPEKPWPYAVYFTSAMLSMPPQYIGWGMTTSWLEEAIANFSWFGFLIGPLFISLLCRIGDSTRDPIISALTVLVVTLFLVVQLAAFAPLFILWILLIFWSSIKNRRKNKSKFNAHHPVS</sequence>
<feature type="transmembrane region" description="Helical" evidence="1">
    <location>
        <begin position="73"/>
        <end position="92"/>
    </location>
</feature>
<evidence type="ECO:0000313" key="2">
    <source>
        <dbReference type="EMBL" id="RDI41659.1"/>
    </source>
</evidence>
<keyword evidence="3" id="KW-1185">Reference proteome</keyword>
<gene>
    <name evidence="2" type="ORF">DFR59_107114</name>
</gene>
<feature type="transmembrane region" description="Helical" evidence="1">
    <location>
        <begin position="156"/>
        <end position="176"/>
    </location>
</feature>
<protein>
    <recommendedName>
        <fullName evidence="4">Oligosaccharide repeat unit polymerase</fullName>
    </recommendedName>
</protein>
<dbReference type="Proteomes" id="UP000255326">
    <property type="component" value="Unassembled WGS sequence"/>
</dbReference>
<dbReference type="EMBL" id="QQAY01000007">
    <property type="protein sequence ID" value="RDI41659.1"/>
    <property type="molecule type" value="Genomic_DNA"/>
</dbReference>
<dbReference type="AlphaFoldDB" id="A0A370GEX8"/>
<feature type="transmembrane region" description="Helical" evidence="1">
    <location>
        <begin position="378"/>
        <end position="411"/>
    </location>
</feature>
<keyword evidence="1" id="KW-1133">Transmembrane helix</keyword>
<evidence type="ECO:0008006" key="4">
    <source>
        <dbReference type="Google" id="ProtNLM"/>
    </source>
</evidence>
<proteinExistence type="predicted"/>
<evidence type="ECO:0000313" key="3">
    <source>
        <dbReference type="Proteomes" id="UP000255326"/>
    </source>
</evidence>
<comment type="caution">
    <text evidence="2">The sequence shown here is derived from an EMBL/GenBank/DDBJ whole genome shotgun (WGS) entry which is preliminary data.</text>
</comment>
<name>A0A370GEX8_9BACI</name>
<feature type="transmembrane region" description="Helical" evidence="1">
    <location>
        <begin position="228"/>
        <end position="246"/>
    </location>
</feature>
<keyword evidence="1" id="KW-0472">Membrane</keyword>
<feature type="transmembrane region" description="Helical" evidence="1">
    <location>
        <begin position="113"/>
        <end position="136"/>
    </location>
</feature>
<dbReference type="OrthoDB" id="2965492at2"/>
<organism evidence="2 3">
    <name type="scientific">Falsibacillus pallidus</name>
    <dbReference type="NCBI Taxonomy" id="493781"/>
    <lineage>
        <taxon>Bacteria</taxon>
        <taxon>Bacillati</taxon>
        <taxon>Bacillota</taxon>
        <taxon>Bacilli</taxon>
        <taxon>Bacillales</taxon>
        <taxon>Bacillaceae</taxon>
        <taxon>Falsibacillus</taxon>
    </lineage>
</organism>
<evidence type="ECO:0000256" key="1">
    <source>
        <dbReference type="SAM" id="Phobius"/>
    </source>
</evidence>
<reference evidence="2 3" key="1">
    <citation type="submission" date="2018-07" db="EMBL/GenBank/DDBJ databases">
        <title>Genomic Encyclopedia of Type Strains, Phase IV (KMG-IV): sequencing the most valuable type-strain genomes for metagenomic binning, comparative biology and taxonomic classification.</title>
        <authorList>
            <person name="Goeker M."/>
        </authorList>
    </citation>
    <scope>NUCLEOTIDE SEQUENCE [LARGE SCALE GENOMIC DNA]</scope>
    <source>
        <strain evidence="2 3">DSM 25281</strain>
    </source>
</reference>
<accession>A0A370GEX8</accession>